<dbReference type="InterPro" id="IPR039421">
    <property type="entry name" value="Type_1_exporter"/>
</dbReference>
<dbReference type="SUPFAM" id="SSF90123">
    <property type="entry name" value="ABC transporter transmembrane region"/>
    <property type="match status" value="1"/>
</dbReference>
<dbReference type="GO" id="GO:0016887">
    <property type="term" value="F:ATP hydrolysis activity"/>
    <property type="evidence" value="ECO:0007669"/>
    <property type="project" value="InterPro"/>
</dbReference>
<gene>
    <name evidence="10" type="ORF">CGE01nite_29580</name>
</gene>
<dbReference type="SMART" id="SM00382">
    <property type="entry name" value="AAA"/>
    <property type="match status" value="1"/>
</dbReference>
<dbReference type="InterPro" id="IPR036640">
    <property type="entry name" value="ABC1_TM_sf"/>
</dbReference>
<evidence type="ECO:0000256" key="4">
    <source>
        <dbReference type="ARBA" id="ARBA00022840"/>
    </source>
</evidence>
<dbReference type="Pfam" id="PF00664">
    <property type="entry name" value="ABC_membrane"/>
    <property type="match status" value="1"/>
</dbReference>
<dbReference type="GO" id="GO:0015421">
    <property type="term" value="F:ABC-type oligopeptide transporter activity"/>
    <property type="evidence" value="ECO:0007669"/>
    <property type="project" value="TreeGrafter"/>
</dbReference>
<evidence type="ECO:0000259" key="8">
    <source>
        <dbReference type="PROSITE" id="PS50893"/>
    </source>
</evidence>
<dbReference type="InterPro" id="IPR003439">
    <property type="entry name" value="ABC_transporter-like_ATP-bd"/>
</dbReference>
<dbReference type="Gene3D" id="3.40.50.300">
    <property type="entry name" value="P-loop containing nucleotide triphosphate hydrolases"/>
    <property type="match status" value="1"/>
</dbReference>
<dbReference type="PROSITE" id="PS00211">
    <property type="entry name" value="ABC_TRANSPORTER_1"/>
    <property type="match status" value="1"/>
</dbReference>
<dbReference type="GO" id="GO:0005886">
    <property type="term" value="C:plasma membrane"/>
    <property type="evidence" value="ECO:0007669"/>
    <property type="project" value="UniProtKB-SubCell"/>
</dbReference>
<keyword evidence="4" id="KW-0067">ATP-binding</keyword>
<dbReference type="InterPro" id="IPR017871">
    <property type="entry name" value="ABC_transporter-like_CS"/>
</dbReference>
<dbReference type="PROSITE" id="PS50929">
    <property type="entry name" value="ABC_TM1F"/>
    <property type="match status" value="1"/>
</dbReference>
<dbReference type="Proteomes" id="UP000320461">
    <property type="component" value="Unassembled WGS sequence"/>
</dbReference>
<protein>
    <submittedName>
        <fullName evidence="10">ABC transporter</fullName>
    </submittedName>
</protein>
<evidence type="ECO:0000313" key="10">
    <source>
        <dbReference type="EMBL" id="GEA85707.1"/>
    </source>
</evidence>
<sequence length="570" mass="59840">MLALLRPHRRRLLAAAVVTLAASGLALVQPAVLQSLVDTAGTHAPPLTLVGVLALAVVAESLCRGAAVYHVMSASESVTLDLRATLAQHALRLPLRRLETTRRGDLVTRLTADTSLVRQVLAAGMIEVASSAVLVVGSLVMMSLIDPRLTVLTGVLIALAIVMITPFARRLRGATGRYQASLGVLGAEFDSALSSIRLVRSYAAEDGRTARIATDARRSWGLGLQVARLSAAVEPVIGIATQGALLAVLLVGGIRVGNGELTLGALVAFLVYLFMVILPTAQLLGALTRIQAGVAALARVDELMQEPTEPQGGLPCAGPGGVVPALELVRASFEYEPGRGLYDVDLVVPSGQHTAIVGPSGSGKSTLLSLLQRLYEPTDGELRVFGDPAALLDARSLRRRIDYVEQNAPALATSLRDNLLLADPGLDDATMLRALARVGLAGAAERGLELTIGDGGIALSGGERQRLAWARLLLSSSDVVLLDEPTSNVDTATESVFDALVQDLLAQRTVVTVSHRLVAVRSAHQIVVVDEGRIVGQGTHSELLDDCPTYRDLVAHDAARLSAAADPARR</sequence>
<dbReference type="InterPro" id="IPR011527">
    <property type="entry name" value="ABC1_TM_dom"/>
</dbReference>
<dbReference type="CDD" id="cd18551">
    <property type="entry name" value="ABC_6TM_LmrA_like"/>
    <property type="match status" value="1"/>
</dbReference>
<dbReference type="PANTHER" id="PTHR43394">
    <property type="entry name" value="ATP-DEPENDENT PERMEASE MDL1, MITOCHONDRIAL"/>
    <property type="match status" value="1"/>
</dbReference>
<dbReference type="Pfam" id="PF00005">
    <property type="entry name" value="ABC_tran"/>
    <property type="match status" value="1"/>
</dbReference>
<organism evidence="10 11">
    <name type="scientific">Cellulomonas gelida</name>
    <dbReference type="NCBI Taxonomy" id="1712"/>
    <lineage>
        <taxon>Bacteria</taxon>
        <taxon>Bacillati</taxon>
        <taxon>Actinomycetota</taxon>
        <taxon>Actinomycetes</taxon>
        <taxon>Micrococcales</taxon>
        <taxon>Cellulomonadaceae</taxon>
        <taxon>Cellulomonas</taxon>
    </lineage>
</organism>
<keyword evidence="2 7" id="KW-0812">Transmembrane</keyword>
<feature type="transmembrane region" description="Helical" evidence="7">
    <location>
        <begin position="236"/>
        <end position="255"/>
    </location>
</feature>
<comment type="caution">
    <text evidence="10">The sequence shown here is derived from an EMBL/GenBank/DDBJ whole genome shotgun (WGS) entry which is preliminary data.</text>
</comment>
<feature type="domain" description="ABC transporter" evidence="8">
    <location>
        <begin position="323"/>
        <end position="556"/>
    </location>
</feature>
<evidence type="ECO:0000256" key="1">
    <source>
        <dbReference type="ARBA" id="ARBA00004651"/>
    </source>
</evidence>
<dbReference type="InterPro" id="IPR027417">
    <property type="entry name" value="P-loop_NTPase"/>
</dbReference>
<evidence type="ECO:0000256" key="6">
    <source>
        <dbReference type="ARBA" id="ARBA00023136"/>
    </source>
</evidence>
<evidence type="ECO:0000313" key="11">
    <source>
        <dbReference type="Proteomes" id="UP000320461"/>
    </source>
</evidence>
<dbReference type="Gene3D" id="1.20.1560.10">
    <property type="entry name" value="ABC transporter type 1, transmembrane domain"/>
    <property type="match status" value="1"/>
</dbReference>
<feature type="transmembrane region" description="Helical" evidence="7">
    <location>
        <begin position="151"/>
        <end position="168"/>
    </location>
</feature>
<evidence type="ECO:0000256" key="2">
    <source>
        <dbReference type="ARBA" id="ARBA00022692"/>
    </source>
</evidence>
<feature type="transmembrane region" description="Helical" evidence="7">
    <location>
        <begin position="261"/>
        <end position="281"/>
    </location>
</feature>
<name>A0A4Y3KP35_9CELL</name>
<accession>A0A4Y3KP35</accession>
<comment type="subcellular location">
    <subcellularLocation>
        <location evidence="1">Cell membrane</location>
        <topology evidence="1">Multi-pass membrane protein</topology>
    </subcellularLocation>
</comment>
<keyword evidence="3" id="KW-0547">Nucleotide-binding</keyword>
<dbReference type="AlphaFoldDB" id="A0A4Y3KP35"/>
<keyword evidence="6 7" id="KW-0472">Membrane</keyword>
<evidence type="ECO:0000256" key="5">
    <source>
        <dbReference type="ARBA" id="ARBA00022989"/>
    </source>
</evidence>
<feature type="domain" description="ABC transmembrane type-1" evidence="9">
    <location>
        <begin position="13"/>
        <end position="292"/>
    </location>
</feature>
<reference evidence="10 11" key="1">
    <citation type="submission" date="2019-06" db="EMBL/GenBank/DDBJ databases">
        <title>Whole genome shotgun sequence of Cellulomonas gelida NBRC 3748.</title>
        <authorList>
            <person name="Hosoyama A."/>
            <person name="Uohara A."/>
            <person name="Ohji S."/>
            <person name="Ichikawa N."/>
        </authorList>
    </citation>
    <scope>NUCLEOTIDE SEQUENCE [LARGE SCALE GENOMIC DNA]</scope>
    <source>
        <strain evidence="10 11">NBRC 3748</strain>
    </source>
</reference>
<evidence type="ECO:0000256" key="7">
    <source>
        <dbReference type="SAM" id="Phobius"/>
    </source>
</evidence>
<keyword evidence="11" id="KW-1185">Reference proteome</keyword>
<dbReference type="InterPro" id="IPR003593">
    <property type="entry name" value="AAA+_ATPase"/>
</dbReference>
<feature type="transmembrane region" description="Helical" evidence="7">
    <location>
        <begin position="120"/>
        <end position="145"/>
    </location>
</feature>
<dbReference type="PROSITE" id="PS50893">
    <property type="entry name" value="ABC_TRANSPORTER_2"/>
    <property type="match status" value="1"/>
</dbReference>
<proteinExistence type="predicted"/>
<dbReference type="SUPFAM" id="SSF52540">
    <property type="entry name" value="P-loop containing nucleoside triphosphate hydrolases"/>
    <property type="match status" value="1"/>
</dbReference>
<evidence type="ECO:0000259" key="9">
    <source>
        <dbReference type="PROSITE" id="PS50929"/>
    </source>
</evidence>
<dbReference type="EMBL" id="BJLQ01000044">
    <property type="protein sequence ID" value="GEA85707.1"/>
    <property type="molecule type" value="Genomic_DNA"/>
</dbReference>
<keyword evidence="5 7" id="KW-1133">Transmembrane helix</keyword>
<dbReference type="PANTHER" id="PTHR43394:SF1">
    <property type="entry name" value="ATP-BINDING CASSETTE SUB-FAMILY B MEMBER 10, MITOCHONDRIAL"/>
    <property type="match status" value="1"/>
</dbReference>
<dbReference type="GO" id="GO:0005524">
    <property type="term" value="F:ATP binding"/>
    <property type="evidence" value="ECO:0007669"/>
    <property type="project" value="UniProtKB-KW"/>
</dbReference>
<evidence type="ECO:0000256" key="3">
    <source>
        <dbReference type="ARBA" id="ARBA00022741"/>
    </source>
</evidence>